<organism evidence="1 2">
    <name type="scientific">[Clostridium] polysaccharolyticum</name>
    <dbReference type="NCBI Taxonomy" id="29364"/>
    <lineage>
        <taxon>Bacteria</taxon>
        <taxon>Bacillati</taxon>
        <taxon>Bacillota</taxon>
        <taxon>Clostridia</taxon>
        <taxon>Lachnospirales</taxon>
        <taxon>Lachnospiraceae</taxon>
    </lineage>
</organism>
<dbReference type="EMBL" id="FOHN01000012">
    <property type="protein sequence ID" value="SET26287.1"/>
    <property type="molecule type" value="Genomic_DNA"/>
</dbReference>
<dbReference type="Proteomes" id="UP000199800">
    <property type="component" value="Unassembled WGS sequence"/>
</dbReference>
<accession>A0A1I0D3X1</accession>
<dbReference type="STRING" id="29364.SAMN04487772_11285"/>
<evidence type="ECO:0000313" key="2">
    <source>
        <dbReference type="Proteomes" id="UP000199800"/>
    </source>
</evidence>
<evidence type="ECO:0000313" key="1">
    <source>
        <dbReference type="EMBL" id="SET26287.1"/>
    </source>
</evidence>
<keyword evidence="2" id="KW-1185">Reference proteome</keyword>
<dbReference type="AlphaFoldDB" id="A0A1I0D3X1"/>
<proteinExistence type="predicted"/>
<gene>
    <name evidence="1" type="ORF">SAMN04487772_11285</name>
</gene>
<dbReference type="RefSeq" id="WP_092477965.1">
    <property type="nucleotide sequence ID" value="NZ_FOHN01000012.1"/>
</dbReference>
<name>A0A1I0D3X1_9FIRM</name>
<sequence>MCFTLLMPCRNIAFAAKKTAPDYHGTSTYYSNESWEFDKKNTTLLTEYYKKKVGNFYKCLVYYGDWVKNQGQIYSITTAATKERSVTKIVSTELGVSASDDINELSAKLSSSYSTTVTYTFSVSQTNTYDLSKFVSGDYRLAGMGTLYGWDFKKVNTVTKNTSFTKTSYCYSGNGITTTLVTR</sequence>
<reference evidence="1 2" key="1">
    <citation type="submission" date="2016-10" db="EMBL/GenBank/DDBJ databases">
        <authorList>
            <person name="de Groot N.N."/>
        </authorList>
    </citation>
    <scope>NUCLEOTIDE SEQUENCE [LARGE SCALE GENOMIC DNA]</scope>
    <source>
        <strain evidence="1 2">DSM 1801</strain>
    </source>
</reference>
<protein>
    <submittedName>
        <fullName evidence="1">Uncharacterized protein</fullName>
    </submittedName>
</protein>